<evidence type="ECO:0000256" key="3">
    <source>
        <dbReference type="ARBA" id="ARBA00023125"/>
    </source>
</evidence>
<dbReference type="Gene3D" id="1.10.10.10">
    <property type="entry name" value="Winged helix-like DNA-binding domain superfamily/Winged helix DNA-binding domain"/>
    <property type="match status" value="1"/>
</dbReference>
<dbReference type="InterPro" id="IPR036388">
    <property type="entry name" value="WH-like_DNA-bd_sf"/>
</dbReference>
<evidence type="ECO:0000256" key="2">
    <source>
        <dbReference type="ARBA" id="ARBA00023015"/>
    </source>
</evidence>
<evidence type="ECO:0000259" key="5">
    <source>
        <dbReference type="PROSITE" id="PS50931"/>
    </source>
</evidence>
<evidence type="ECO:0000256" key="1">
    <source>
        <dbReference type="ARBA" id="ARBA00009437"/>
    </source>
</evidence>
<dbReference type="PANTHER" id="PTHR30346">
    <property type="entry name" value="TRANSCRIPTIONAL DUAL REGULATOR HCAR-RELATED"/>
    <property type="match status" value="1"/>
</dbReference>
<evidence type="ECO:0000256" key="4">
    <source>
        <dbReference type="ARBA" id="ARBA00023163"/>
    </source>
</evidence>
<keyword evidence="3" id="KW-0238">DNA-binding</keyword>
<dbReference type="EMBL" id="UINC01031076">
    <property type="protein sequence ID" value="SVB16542.1"/>
    <property type="molecule type" value="Genomic_DNA"/>
</dbReference>
<dbReference type="PRINTS" id="PR00039">
    <property type="entry name" value="HTHLYSR"/>
</dbReference>
<keyword evidence="4" id="KW-0804">Transcription</keyword>
<dbReference type="SUPFAM" id="SSF53850">
    <property type="entry name" value="Periplasmic binding protein-like II"/>
    <property type="match status" value="1"/>
</dbReference>
<dbReference type="Pfam" id="PF00126">
    <property type="entry name" value="HTH_1"/>
    <property type="match status" value="1"/>
</dbReference>
<reference evidence="6" key="1">
    <citation type="submission" date="2018-05" db="EMBL/GenBank/DDBJ databases">
        <authorList>
            <person name="Lanie J.A."/>
            <person name="Ng W.-L."/>
            <person name="Kazmierczak K.M."/>
            <person name="Andrzejewski T.M."/>
            <person name="Davidsen T.M."/>
            <person name="Wayne K.J."/>
            <person name="Tettelin H."/>
            <person name="Glass J.I."/>
            <person name="Rusch D."/>
            <person name="Podicherti R."/>
            <person name="Tsui H.-C.T."/>
            <person name="Winkler M.E."/>
        </authorList>
    </citation>
    <scope>NUCLEOTIDE SEQUENCE</scope>
</reference>
<organism evidence="6">
    <name type="scientific">marine metagenome</name>
    <dbReference type="NCBI Taxonomy" id="408172"/>
    <lineage>
        <taxon>unclassified sequences</taxon>
        <taxon>metagenomes</taxon>
        <taxon>ecological metagenomes</taxon>
    </lineage>
</organism>
<dbReference type="GO" id="GO:0003700">
    <property type="term" value="F:DNA-binding transcription factor activity"/>
    <property type="evidence" value="ECO:0007669"/>
    <property type="project" value="InterPro"/>
</dbReference>
<dbReference type="Pfam" id="PF03466">
    <property type="entry name" value="LysR_substrate"/>
    <property type="match status" value="1"/>
</dbReference>
<dbReference type="FunFam" id="1.10.10.10:FF:000001">
    <property type="entry name" value="LysR family transcriptional regulator"/>
    <property type="match status" value="1"/>
</dbReference>
<sequence length="249" mass="26427">MRKVTLRELEHFVVLAEHGSVTGAARAIGLSQPAMSTSLQELEKALGVTLFVRHRGRGLGLLPEGEALLVEARELLARAAELEERMSASSDGSVGRLVLGSLTTAAPILVPSLVRRFRDRNPGVDVEIRTGAQADLLEAVASGALHAALTYDLGLGSSIQFVRLVDSVPHALMAADHRLAGEVAVGLDQLVDGPFVMLDLSTSREYYTSLFLAAGVSMRPAMTVTDLSLVRSLVGNGFGWSLGNHVPAR</sequence>
<dbReference type="GO" id="GO:0032993">
    <property type="term" value="C:protein-DNA complex"/>
    <property type="evidence" value="ECO:0007669"/>
    <property type="project" value="TreeGrafter"/>
</dbReference>
<dbReference type="InterPro" id="IPR036390">
    <property type="entry name" value="WH_DNA-bd_sf"/>
</dbReference>
<protein>
    <recommendedName>
        <fullName evidence="5">HTH lysR-type domain-containing protein</fullName>
    </recommendedName>
</protein>
<dbReference type="InterPro" id="IPR000847">
    <property type="entry name" value="LysR_HTH_N"/>
</dbReference>
<comment type="similarity">
    <text evidence="1">Belongs to the LysR transcriptional regulatory family.</text>
</comment>
<proteinExistence type="inferred from homology"/>
<dbReference type="InterPro" id="IPR005119">
    <property type="entry name" value="LysR_subst-bd"/>
</dbReference>
<accession>A0A382BSY1</accession>
<feature type="non-terminal residue" evidence="6">
    <location>
        <position position="249"/>
    </location>
</feature>
<evidence type="ECO:0000313" key="6">
    <source>
        <dbReference type="EMBL" id="SVB16542.1"/>
    </source>
</evidence>
<gene>
    <name evidence="6" type="ORF">METZ01_LOCUS169396</name>
</gene>
<dbReference type="PANTHER" id="PTHR30346:SF0">
    <property type="entry name" value="HCA OPERON TRANSCRIPTIONAL ACTIVATOR HCAR"/>
    <property type="match status" value="1"/>
</dbReference>
<dbReference type="PROSITE" id="PS50931">
    <property type="entry name" value="HTH_LYSR"/>
    <property type="match status" value="1"/>
</dbReference>
<dbReference type="Gene3D" id="3.40.190.10">
    <property type="entry name" value="Periplasmic binding protein-like II"/>
    <property type="match status" value="2"/>
</dbReference>
<dbReference type="AlphaFoldDB" id="A0A382BSY1"/>
<keyword evidence="2" id="KW-0805">Transcription regulation</keyword>
<dbReference type="GO" id="GO:0003677">
    <property type="term" value="F:DNA binding"/>
    <property type="evidence" value="ECO:0007669"/>
    <property type="project" value="UniProtKB-KW"/>
</dbReference>
<feature type="domain" description="HTH lysR-type" evidence="5">
    <location>
        <begin position="4"/>
        <end position="62"/>
    </location>
</feature>
<dbReference type="SUPFAM" id="SSF46785">
    <property type="entry name" value="Winged helix' DNA-binding domain"/>
    <property type="match status" value="1"/>
</dbReference>
<name>A0A382BSY1_9ZZZZ</name>